<dbReference type="Proteomes" id="UP000197468">
    <property type="component" value="Unassembled WGS sequence"/>
</dbReference>
<proteinExistence type="predicted"/>
<sequence length="71" mass="8227">MIRLGNSIRLTRREVERFTKITGMAPVGVKTLADLDEYIRECKAHFWGVSEDTRFLHFLLDEERSRCLGAA</sequence>
<reference evidence="1 2" key="1">
    <citation type="journal article" date="2008" name="Int. J. Syst. Evol. Microbiol.">
        <title>Description of Roseateles aquatilis sp. nov. and Roseateles terrae sp. nov., in the class Betaproteobacteria, and emended description of the genus Roseateles.</title>
        <authorList>
            <person name="Gomila M."/>
            <person name="Bowien B."/>
            <person name="Falsen E."/>
            <person name="Moore E.R."/>
            <person name="Lalucat J."/>
        </authorList>
    </citation>
    <scope>NUCLEOTIDE SEQUENCE [LARGE SCALE GENOMIC DNA]</scope>
    <source>
        <strain evidence="1 2">CCUG 48205</strain>
    </source>
</reference>
<evidence type="ECO:0000313" key="1">
    <source>
        <dbReference type="EMBL" id="OWQ88901.1"/>
    </source>
</evidence>
<protein>
    <submittedName>
        <fullName evidence="1">Uncharacterized protein</fullName>
    </submittedName>
</protein>
<name>A0A246J8K1_9BURK</name>
<dbReference type="EMBL" id="NIOF01000006">
    <property type="protein sequence ID" value="OWQ88901.1"/>
    <property type="molecule type" value="Genomic_DNA"/>
</dbReference>
<dbReference type="RefSeq" id="WP_088385788.1">
    <property type="nucleotide sequence ID" value="NZ_NIOF01000006.1"/>
</dbReference>
<gene>
    <name evidence="1" type="ORF">CDN99_15625</name>
</gene>
<organism evidence="1 2">
    <name type="scientific">Roseateles aquatilis</name>
    <dbReference type="NCBI Taxonomy" id="431061"/>
    <lineage>
        <taxon>Bacteria</taxon>
        <taxon>Pseudomonadati</taxon>
        <taxon>Pseudomonadota</taxon>
        <taxon>Betaproteobacteria</taxon>
        <taxon>Burkholderiales</taxon>
        <taxon>Sphaerotilaceae</taxon>
        <taxon>Roseateles</taxon>
    </lineage>
</organism>
<dbReference type="AlphaFoldDB" id="A0A246J8K1"/>
<dbReference type="OrthoDB" id="8705323at2"/>
<comment type="caution">
    <text evidence="1">The sequence shown here is derived from an EMBL/GenBank/DDBJ whole genome shotgun (WGS) entry which is preliminary data.</text>
</comment>
<keyword evidence="2" id="KW-1185">Reference proteome</keyword>
<evidence type="ECO:0000313" key="2">
    <source>
        <dbReference type="Proteomes" id="UP000197468"/>
    </source>
</evidence>
<accession>A0A246J8K1</accession>